<dbReference type="EMBL" id="AFUV01000015">
    <property type="protein sequence ID" value="EGV05535.1"/>
    <property type="molecule type" value="Genomic_DNA"/>
</dbReference>
<dbReference type="PANTHER" id="PTHR38034">
    <property type="entry name" value="INNER MEMBRANE PROTEIN YPJD"/>
    <property type="match status" value="1"/>
</dbReference>
<sequence length="270" mass="30148">MGEPLFLRLLIMWFAILSIIFYVAALLWIVPFLLYGGNASKHKTGLFLTAFAALLCHLISIMPVLENLAEGQSFTLLQIGSLMSVIIALLATLAMFYVSTMWLVLPIVYAFTIVNLIAATFVPGHIISLLSQDSSMLFHIGLSIFTYAVCFIATLYAVQFVWLDRRLKARKLSFSNAVPPLMLVERHFFCLFAAGEVLLTCTLISGTYHLLQAVTLENLHKAIFLFSLDSIRRGLFWPLALGLARKKMIIYAISGIILLTIGYFGSRLID</sequence>
<dbReference type="InterPro" id="IPR002541">
    <property type="entry name" value="Cyt_c_assembly"/>
</dbReference>
<dbReference type="GO" id="GO:0020037">
    <property type="term" value="F:heme binding"/>
    <property type="evidence" value="ECO:0007669"/>
    <property type="project" value="InterPro"/>
</dbReference>
<feature type="transmembrane region" description="Helical" evidence="1">
    <location>
        <begin position="136"/>
        <end position="163"/>
    </location>
</feature>
<evidence type="ECO:0000313" key="3">
    <source>
        <dbReference type="EMBL" id="EGV05535.1"/>
    </source>
</evidence>
<accession>F9QA91</accession>
<evidence type="ECO:0000313" key="4">
    <source>
        <dbReference type="Proteomes" id="UP000006235"/>
    </source>
</evidence>
<dbReference type="STRING" id="1035188.HMPREF9952_0387"/>
<dbReference type="Proteomes" id="UP000006235">
    <property type="component" value="Unassembled WGS sequence"/>
</dbReference>
<feature type="transmembrane region" description="Helical" evidence="1">
    <location>
        <begin position="188"/>
        <end position="211"/>
    </location>
</feature>
<feature type="transmembrane region" description="Helical" evidence="1">
    <location>
        <begin position="248"/>
        <end position="266"/>
    </location>
</feature>
<feature type="transmembrane region" description="Helical" evidence="1">
    <location>
        <begin position="6"/>
        <end position="34"/>
    </location>
</feature>
<dbReference type="RefSeq" id="WP_007242973.1">
    <property type="nucleotide sequence ID" value="NZ_AFUV01000015.1"/>
</dbReference>
<reference evidence="3 4" key="1">
    <citation type="submission" date="2011-07" db="EMBL/GenBank/DDBJ databases">
        <authorList>
            <person name="Harkins D.M."/>
            <person name="Madupu R."/>
            <person name="Durkin A.S."/>
            <person name="Torralba M."/>
            <person name="Methe B."/>
            <person name="Sutton G.G."/>
            <person name="Nelson K.E."/>
        </authorList>
    </citation>
    <scope>NUCLEOTIDE SEQUENCE [LARGE SCALE GENOMIC DNA]</scope>
    <source>
        <strain evidence="3 4">HK 85</strain>
    </source>
</reference>
<dbReference type="GO" id="GO:0005886">
    <property type="term" value="C:plasma membrane"/>
    <property type="evidence" value="ECO:0007669"/>
    <property type="project" value="TreeGrafter"/>
</dbReference>
<feature type="transmembrane region" description="Helical" evidence="1">
    <location>
        <begin position="77"/>
        <end position="98"/>
    </location>
</feature>
<dbReference type="Pfam" id="PF01578">
    <property type="entry name" value="Cytochrom_C_asm"/>
    <property type="match status" value="1"/>
</dbReference>
<proteinExistence type="predicted"/>
<keyword evidence="1" id="KW-1133">Transmembrane helix</keyword>
<dbReference type="PANTHER" id="PTHR38034:SF1">
    <property type="entry name" value="INNER MEMBRANE PROTEIN YPJD"/>
    <property type="match status" value="1"/>
</dbReference>
<evidence type="ECO:0000256" key="1">
    <source>
        <dbReference type="SAM" id="Phobius"/>
    </source>
</evidence>
<organism evidence="3 4">
    <name type="scientific">Haemophilus pittmaniae HK 85</name>
    <dbReference type="NCBI Taxonomy" id="1035188"/>
    <lineage>
        <taxon>Bacteria</taxon>
        <taxon>Pseudomonadati</taxon>
        <taxon>Pseudomonadota</taxon>
        <taxon>Gammaproteobacteria</taxon>
        <taxon>Pasteurellales</taxon>
        <taxon>Pasteurellaceae</taxon>
        <taxon>Haemophilus</taxon>
    </lineage>
</organism>
<dbReference type="InterPro" id="IPR052372">
    <property type="entry name" value="YpjD/HemX"/>
</dbReference>
<comment type="caution">
    <text evidence="3">The sequence shown here is derived from an EMBL/GenBank/DDBJ whole genome shotgun (WGS) entry which is preliminary data.</text>
</comment>
<feature type="transmembrane region" description="Helical" evidence="1">
    <location>
        <begin position="46"/>
        <end position="65"/>
    </location>
</feature>
<keyword evidence="1" id="KW-0812">Transmembrane</keyword>
<gene>
    <name evidence="3" type="ORF">HMPREF9952_0387</name>
</gene>
<dbReference type="GO" id="GO:0017004">
    <property type="term" value="P:cytochrome complex assembly"/>
    <property type="evidence" value="ECO:0007669"/>
    <property type="project" value="InterPro"/>
</dbReference>
<feature type="domain" description="Cytochrome c assembly protein" evidence="2">
    <location>
        <begin position="48"/>
        <end position="268"/>
    </location>
</feature>
<keyword evidence="1" id="KW-0472">Membrane</keyword>
<feature type="transmembrane region" description="Helical" evidence="1">
    <location>
        <begin position="107"/>
        <end position="130"/>
    </location>
</feature>
<dbReference type="AlphaFoldDB" id="F9QA91"/>
<name>F9QA91_9PAST</name>
<protein>
    <submittedName>
        <fullName evidence="3">Cytochrome c assembly protein</fullName>
    </submittedName>
</protein>
<evidence type="ECO:0000259" key="2">
    <source>
        <dbReference type="Pfam" id="PF01578"/>
    </source>
</evidence>